<keyword evidence="4 9" id="KW-0812">Transmembrane</keyword>
<evidence type="ECO:0000256" key="3">
    <source>
        <dbReference type="ARBA" id="ARBA00022475"/>
    </source>
</evidence>
<dbReference type="GO" id="GO:0043952">
    <property type="term" value="P:protein transport by the Sec complex"/>
    <property type="evidence" value="ECO:0007669"/>
    <property type="project" value="UniProtKB-UniRule"/>
</dbReference>
<dbReference type="OrthoDB" id="164194at2"/>
<evidence type="ECO:0000256" key="7">
    <source>
        <dbReference type="ARBA" id="ARBA00023010"/>
    </source>
</evidence>
<evidence type="ECO:0000256" key="5">
    <source>
        <dbReference type="ARBA" id="ARBA00022927"/>
    </source>
</evidence>
<dbReference type="NCBIfam" id="TIGR00964">
    <property type="entry name" value="secE_bact"/>
    <property type="match status" value="1"/>
</dbReference>
<dbReference type="PANTHER" id="PTHR33910">
    <property type="entry name" value="PROTEIN TRANSLOCASE SUBUNIT SECE"/>
    <property type="match status" value="1"/>
</dbReference>
<dbReference type="GO" id="GO:0065002">
    <property type="term" value="P:intracellular protein transmembrane transport"/>
    <property type="evidence" value="ECO:0007669"/>
    <property type="project" value="UniProtKB-UniRule"/>
</dbReference>
<evidence type="ECO:0000313" key="10">
    <source>
        <dbReference type="EMBL" id="GAP19543.1"/>
    </source>
</evidence>
<evidence type="ECO:0000256" key="4">
    <source>
        <dbReference type="ARBA" id="ARBA00022692"/>
    </source>
</evidence>
<dbReference type="EMBL" id="DF967975">
    <property type="protein sequence ID" value="GAP19543.1"/>
    <property type="molecule type" value="Genomic_DNA"/>
</dbReference>
<evidence type="ECO:0000256" key="6">
    <source>
        <dbReference type="ARBA" id="ARBA00022989"/>
    </source>
</evidence>
<dbReference type="Gene3D" id="1.20.5.1030">
    <property type="entry name" value="Preprotein translocase secy subunit"/>
    <property type="match status" value="1"/>
</dbReference>
<keyword evidence="7 9" id="KW-0811">Translocation</keyword>
<evidence type="ECO:0000256" key="1">
    <source>
        <dbReference type="ARBA" id="ARBA00004370"/>
    </source>
</evidence>
<evidence type="ECO:0000256" key="9">
    <source>
        <dbReference type="HAMAP-Rule" id="MF_00422"/>
    </source>
</evidence>
<feature type="transmembrane region" description="Helical" evidence="9">
    <location>
        <begin position="50"/>
        <end position="77"/>
    </location>
</feature>
<name>A0A0M9U390_9CHLR</name>
<comment type="subcellular location">
    <subcellularLocation>
        <location evidence="9">Cell membrane</location>
        <topology evidence="9">Single-pass membrane protein</topology>
    </subcellularLocation>
    <subcellularLocation>
        <location evidence="1">Membrane</location>
    </subcellularLocation>
</comment>
<dbReference type="Pfam" id="PF00584">
    <property type="entry name" value="SecE"/>
    <property type="match status" value="1"/>
</dbReference>
<dbReference type="RefSeq" id="WP_062419814.1">
    <property type="nucleotide sequence ID" value="NZ_BBXZ01000181.1"/>
</dbReference>
<keyword evidence="8 9" id="KW-0472">Membrane</keyword>
<dbReference type="GO" id="GO:0006605">
    <property type="term" value="P:protein targeting"/>
    <property type="evidence" value="ECO:0007669"/>
    <property type="project" value="UniProtKB-UniRule"/>
</dbReference>
<dbReference type="GO" id="GO:0008320">
    <property type="term" value="F:protein transmembrane transporter activity"/>
    <property type="evidence" value="ECO:0007669"/>
    <property type="project" value="UniProtKB-UniRule"/>
</dbReference>
<dbReference type="InterPro" id="IPR001901">
    <property type="entry name" value="Translocase_SecE/Sec61-g"/>
</dbReference>
<dbReference type="GO" id="GO:0009306">
    <property type="term" value="P:protein secretion"/>
    <property type="evidence" value="ECO:0007669"/>
    <property type="project" value="UniProtKB-UniRule"/>
</dbReference>
<reference evidence="10" key="1">
    <citation type="journal article" date="2015" name="Genome Announc.">
        <title>Draft Genome Sequences of Anaerolinea thermolimosa IMO-1, Bellilinea caldifistulae GOMI-1, Leptolinea tardivitalis YMTK-2, Levilinea saccharolytica KIBI-1, Longilinea arvoryzae KOME-1, Previously Described as Members of the Class Anaerolineae (Chloroflexi).</title>
        <authorList>
            <person name="Matsuura N."/>
            <person name="Tourlousse M.D."/>
            <person name="Ohashi A."/>
            <person name="Hugenholtz P."/>
            <person name="Sekiguchi Y."/>
        </authorList>
    </citation>
    <scope>NUCLEOTIDE SEQUENCE</scope>
    <source>
        <strain evidence="10">KIBI-1</strain>
    </source>
</reference>
<evidence type="ECO:0000256" key="2">
    <source>
        <dbReference type="ARBA" id="ARBA00022448"/>
    </source>
</evidence>
<proteinExistence type="inferred from homology"/>
<keyword evidence="6 9" id="KW-1133">Transmembrane helix</keyword>
<comment type="subunit">
    <text evidence="9">Component of the Sec protein translocase complex. Heterotrimer consisting of SecY, SecE and SecG subunits. The heterotrimers can form oligomers, although 1 heterotrimer is thought to be able to translocate proteins. Interacts with the ribosome. Interacts with SecDF, and other proteins may be involved. Interacts with SecA.</text>
</comment>
<dbReference type="AlphaFoldDB" id="A0A0M9U390"/>
<evidence type="ECO:0000256" key="8">
    <source>
        <dbReference type="ARBA" id="ARBA00023136"/>
    </source>
</evidence>
<accession>A0A0M9U390</accession>
<dbReference type="PANTHER" id="PTHR33910:SF1">
    <property type="entry name" value="PROTEIN TRANSLOCASE SUBUNIT SECE"/>
    <property type="match status" value="1"/>
</dbReference>
<keyword evidence="2 9" id="KW-0813">Transport</keyword>
<dbReference type="GO" id="GO:0005886">
    <property type="term" value="C:plasma membrane"/>
    <property type="evidence" value="ECO:0007669"/>
    <property type="project" value="UniProtKB-SubCell"/>
</dbReference>
<dbReference type="InterPro" id="IPR038379">
    <property type="entry name" value="SecE_sf"/>
</dbReference>
<protein>
    <recommendedName>
        <fullName evidence="9">Protein translocase subunit SecE</fullName>
    </recommendedName>
</protein>
<comment type="similarity">
    <text evidence="9">Belongs to the SecE/SEC61-gamma family.</text>
</comment>
<dbReference type="HAMAP" id="MF_00422">
    <property type="entry name" value="SecE"/>
    <property type="match status" value="1"/>
</dbReference>
<comment type="function">
    <text evidence="9">Essential subunit of the Sec protein translocation channel SecYEG. Clamps together the 2 halves of SecY. May contact the channel plug during translocation.</text>
</comment>
<dbReference type="InterPro" id="IPR005807">
    <property type="entry name" value="SecE_bac"/>
</dbReference>
<organism evidence="10">
    <name type="scientific">Levilinea saccharolytica</name>
    <dbReference type="NCBI Taxonomy" id="229921"/>
    <lineage>
        <taxon>Bacteria</taxon>
        <taxon>Bacillati</taxon>
        <taxon>Chloroflexota</taxon>
        <taxon>Anaerolineae</taxon>
        <taxon>Anaerolineales</taxon>
        <taxon>Anaerolineaceae</taxon>
        <taxon>Levilinea</taxon>
    </lineage>
</organism>
<gene>
    <name evidence="9" type="primary">secE</name>
    <name evidence="10" type="ORF">LSAC_03449</name>
</gene>
<keyword evidence="5 9" id="KW-0653">Protein transport</keyword>
<keyword evidence="3 9" id="KW-1003">Cell membrane</keyword>
<sequence>MTDKTEKKEAKPNFFERMGNSIKRWWRETVGELRKVTWPTRQETFRLTKIVLMVLAVMSLALGLLDFLLAQLMVLILA</sequence>